<dbReference type="OrthoDB" id="9816357at2"/>
<dbReference type="PROSITE" id="PS50983">
    <property type="entry name" value="FE_B12_PBP"/>
    <property type="match status" value="1"/>
</dbReference>
<accession>I0WGN9</accession>
<dbReference type="PATRIC" id="fig|946077.3.peg.1026"/>
<dbReference type="Pfam" id="PF01497">
    <property type="entry name" value="Peripla_BP_2"/>
    <property type="match status" value="1"/>
</dbReference>
<dbReference type="Proteomes" id="UP000005938">
    <property type="component" value="Unassembled WGS sequence"/>
</dbReference>
<evidence type="ECO:0000259" key="2">
    <source>
        <dbReference type="PROSITE" id="PS50983"/>
    </source>
</evidence>
<feature type="domain" description="Fe/B12 periplasmic-binding" evidence="2">
    <location>
        <begin position="2"/>
        <end position="245"/>
    </location>
</feature>
<keyword evidence="4" id="KW-1185">Reference proteome</keyword>
<dbReference type="InterPro" id="IPR050902">
    <property type="entry name" value="ABC_Transporter_SBP"/>
</dbReference>
<dbReference type="AlphaFoldDB" id="I0WGN9"/>
<dbReference type="EMBL" id="AJJU01000004">
    <property type="protein sequence ID" value="EID75555.1"/>
    <property type="molecule type" value="Genomic_DNA"/>
</dbReference>
<dbReference type="InterPro" id="IPR054828">
    <property type="entry name" value="Vit_B12_bind_prot"/>
</dbReference>
<evidence type="ECO:0000256" key="1">
    <source>
        <dbReference type="ARBA" id="ARBA00022729"/>
    </source>
</evidence>
<evidence type="ECO:0000313" key="4">
    <source>
        <dbReference type="Proteomes" id="UP000005938"/>
    </source>
</evidence>
<protein>
    <submittedName>
        <fullName evidence="3">Periplasmic binding protein</fullName>
    </submittedName>
</protein>
<sequence>MKIVSLVPSQTELLCDLGLQDSLVGITKFCVHPTNLRTQKVIVGGTKQVNFEKIQALKPDVILCNKEENTLEMVNVLRDIAPVHVADVTTLEDVYDLIHEYGEMFSCVKEAQQMVGKLQGLCQDWQIKVAEFPSLRVVYFIWKDPWMVAGGNTFINTLLRANGFVNVFQNIERYPEISVSVLQETDFDILFLSSEPYPFKEQHFEELKMYVPNAKILLVDGEFFSWHGSRMLKAFPYFEKLRQQL</sequence>
<gene>
    <name evidence="3" type="ORF">W5A_05053</name>
</gene>
<dbReference type="PANTHER" id="PTHR30535:SF35">
    <property type="entry name" value="PERIPLASMIC BINDING PROTEIN"/>
    <property type="match status" value="1"/>
</dbReference>
<dbReference type="NCBIfam" id="NF038402">
    <property type="entry name" value="TroA_like"/>
    <property type="match status" value="1"/>
</dbReference>
<organism evidence="3 4">
    <name type="scientific">Imtechella halotolerans K1</name>
    <dbReference type="NCBI Taxonomy" id="946077"/>
    <lineage>
        <taxon>Bacteria</taxon>
        <taxon>Pseudomonadati</taxon>
        <taxon>Bacteroidota</taxon>
        <taxon>Flavobacteriia</taxon>
        <taxon>Flavobacteriales</taxon>
        <taxon>Flavobacteriaceae</taxon>
        <taxon>Imtechella</taxon>
    </lineage>
</organism>
<keyword evidence="1" id="KW-0732">Signal</keyword>
<dbReference type="STRING" id="946077.W5A_05053"/>
<dbReference type="Gene3D" id="3.40.50.1980">
    <property type="entry name" value="Nitrogenase molybdenum iron protein domain"/>
    <property type="match status" value="2"/>
</dbReference>
<reference evidence="3 4" key="1">
    <citation type="journal article" date="2012" name="J. Bacteriol.">
        <title>Genome Sequence of the Halotolerant Bacterium Imtechella halotolerans K1T.</title>
        <authorList>
            <person name="Kumar S."/>
            <person name="Vikram S."/>
            <person name="Subramanian S."/>
            <person name="Raghava G.P."/>
            <person name="Pinnaka A.K."/>
        </authorList>
    </citation>
    <scope>NUCLEOTIDE SEQUENCE [LARGE SCALE GENOMIC DNA]</scope>
    <source>
        <strain evidence="3 4">K1</strain>
    </source>
</reference>
<proteinExistence type="predicted"/>
<name>I0WGN9_9FLAO</name>
<dbReference type="eggNOG" id="COG0614">
    <property type="taxonomic scope" value="Bacteria"/>
</dbReference>
<dbReference type="InterPro" id="IPR002491">
    <property type="entry name" value="ABC_transptr_periplasmic_BD"/>
</dbReference>
<dbReference type="SUPFAM" id="SSF53807">
    <property type="entry name" value="Helical backbone' metal receptor"/>
    <property type="match status" value="1"/>
</dbReference>
<dbReference type="RefSeq" id="WP_008238090.1">
    <property type="nucleotide sequence ID" value="NZ_AJJU01000004.1"/>
</dbReference>
<comment type="caution">
    <text evidence="3">The sequence shown here is derived from an EMBL/GenBank/DDBJ whole genome shotgun (WGS) entry which is preliminary data.</text>
</comment>
<evidence type="ECO:0000313" key="3">
    <source>
        <dbReference type="EMBL" id="EID75555.1"/>
    </source>
</evidence>
<dbReference type="PANTHER" id="PTHR30535">
    <property type="entry name" value="VITAMIN B12-BINDING PROTEIN"/>
    <property type="match status" value="1"/>
</dbReference>